<accession>A0A1S2CUY6</accession>
<dbReference type="Proteomes" id="UP000233526">
    <property type="component" value="Unassembled WGS sequence"/>
</dbReference>
<gene>
    <name evidence="2" type="ORF">AOX56_13515</name>
    <name evidence="1" type="ORF">BJD16_12925</name>
</gene>
<dbReference type="AlphaFoldDB" id="A0A1S2CUY6"/>
<reference evidence="1 3" key="1">
    <citation type="submission" date="2016-09" db="EMBL/GenBank/DDBJ databases">
        <title>Draft Genome Sequence of Aeromonas sobria Strain 08005, Isolated from Sick Rana catesbeiana.</title>
        <authorList>
            <person name="Yang Q."/>
        </authorList>
    </citation>
    <scope>NUCLEOTIDE SEQUENCE [LARGE SCALE GENOMIC DNA]</scope>
    <source>
        <strain evidence="1 3">08005</strain>
    </source>
</reference>
<dbReference type="STRING" id="646.BJD16_12925"/>
<evidence type="ECO:0000313" key="3">
    <source>
        <dbReference type="Proteomes" id="UP000179934"/>
    </source>
</evidence>
<comment type="caution">
    <text evidence="1">The sequence shown here is derived from an EMBL/GenBank/DDBJ whole genome shotgun (WGS) entry which is preliminary data.</text>
</comment>
<reference evidence="2 4" key="2">
    <citation type="journal article" date="2017" name="Front. Microbiol.">
        <title>Strong Genomic and Phenotypic Heterogeneity in the Aeromonas sobria Species Complex.</title>
        <authorList>
            <person name="Gauthier J."/>
            <person name="Vincent A.T."/>
            <person name="Charette S.J."/>
            <person name="Derome N."/>
        </authorList>
    </citation>
    <scope>NUCLEOTIDE SEQUENCE [LARGE SCALE GENOMIC DNA]</scope>
    <source>
        <strain evidence="2 4">JF2635</strain>
    </source>
</reference>
<evidence type="ECO:0000313" key="2">
    <source>
        <dbReference type="EMBL" id="PKQ79592.1"/>
    </source>
</evidence>
<dbReference type="Proteomes" id="UP000179934">
    <property type="component" value="Unassembled WGS sequence"/>
</dbReference>
<protein>
    <submittedName>
        <fullName evidence="1">Uncharacterized protein</fullName>
    </submittedName>
</protein>
<dbReference type="EMBL" id="LJZX01000030">
    <property type="protein sequence ID" value="PKQ79592.1"/>
    <property type="molecule type" value="Genomic_DNA"/>
</dbReference>
<proteinExistence type="predicted"/>
<name>A0A1S2CUY6_AERSO</name>
<sequence>MKYRLLHEEARAPPFHGITPTTKPMPTGIQTLIRTRFFLFADNASLITTSTSSIQTVPFLSLHHLRPSSWNKKSDQLFIGRLYLYPSEQVRSNKNIHPDRAM</sequence>
<evidence type="ECO:0000313" key="4">
    <source>
        <dbReference type="Proteomes" id="UP000233526"/>
    </source>
</evidence>
<organism evidence="1 3">
    <name type="scientific">Aeromonas sobria</name>
    <dbReference type="NCBI Taxonomy" id="646"/>
    <lineage>
        <taxon>Bacteria</taxon>
        <taxon>Pseudomonadati</taxon>
        <taxon>Pseudomonadota</taxon>
        <taxon>Gammaproteobacteria</taxon>
        <taxon>Aeromonadales</taxon>
        <taxon>Aeromonadaceae</taxon>
        <taxon>Aeromonas</taxon>
    </lineage>
</organism>
<dbReference type="EMBL" id="MKFU01000014">
    <property type="protein sequence ID" value="OHY92386.1"/>
    <property type="molecule type" value="Genomic_DNA"/>
</dbReference>
<evidence type="ECO:0000313" key="1">
    <source>
        <dbReference type="EMBL" id="OHY92386.1"/>
    </source>
</evidence>